<organism evidence="2 3">
    <name type="scientific">Rhodovibrio sodomensis</name>
    <dbReference type="NCBI Taxonomy" id="1088"/>
    <lineage>
        <taxon>Bacteria</taxon>
        <taxon>Pseudomonadati</taxon>
        <taxon>Pseudomonadota</taxon>
        <taxon>Alphaproteobacteria</taxon>
        <taxon>Rhodospirillales</taxon>
        <taxon>Rhodovibrionaceae</taxon>
        <taxon>Rhodovibrio</taxon>
    </lineage>
</organism>
<dbReference type="Proteomes" id="UP001296873">
    <property type="component" value="Unassembled WGS sequence"/>
</dbReference>
<evidence type="ECO:0000259" key="1">
    <source>
        <dbReference type="Pfam" id="PF20066"/>
    </source>
</evidence>
<dbReference type="RefSeq" id="WP_200338531.1">
    <property type="nucleotide sequence ID" value="NZ_NRRL01000001.1"/>
</dbReference>
<name>A0ABS1D809_9PROT</name>
<evidence type="ECO:0000313" key="2">
    <source>
        <dbReference type="EMBL" id="MBK1666490.1"/>
    </source>
</evidence>
<sequence length="453" mass="49377">MNIQIDLPRLKEMARTLQHAVAETPKQRFRYTQALDALARALGWADYNTAEAKLQEAASGPIETTASAGSAPAGKVYLLKATHDYTTDTVVCTTYDAVLTQIQQLLFELDTATSEQEVAEQLTEDGSLEIDDTTIELEQVQVVGASAPDLSVSAERMVARMESLLRTEGLDERLSPYDAELTVNAYAQLARDVVARHPDRAELLQWLIDHRSPAPWKLVEHRTHEDQPESLQIRDAENGLIEDLGTQPSNEALAHAASLIEAVRGLRDQRASDLPAGTTEVINAFRKAGGTAETLFRVLNSNHDVDAANDASTELEIDGIDCAFACLVEQMGVIASIDFLLKTLATLDHRSLDRVQLAQPAIDLMIRQAVAQLGDEDRLTEALDDLVYDQVSEMAANAANSVEDDAAADEAVERTWQLASSVNNQGPSGQLAFLVEHWGLNEVQRALSEATGA</sequence>
<proteinExistence type="predicted"/>
<gene>
    <name evidence="2" type="ORF">CKO28_00350</name>
</gene>
<protein>
    <recommendedName>
        <fullName evidence="1">Glyoxalase-related protein domain-containing protein</fullName>
    </recommendedName>
</protein>
<feature type="domain" description="Glyoxalase-related protein" evidence="1">
    <location>
        <begin position="8"/>
        <end position="61"/>
    </location>
</feature>
<keyword evidence="3" id="KW-1185">Reference proteome</keyword>
<comment type="caution">
    <text evidence="2">The sequence shown here is derived from an EMBL/GenBank/DDBJ whole genome shotgun (WGS) entry which is preliminary data.</text>
</comment>
<dbReference type="Pfam" id="PF20066">
    <property type="entry name" value="Glyoxalase_8"/>
    <property type="match status" value="1"/>
</dbReference>
<dbReference type="InterPro" id="IPR045517">
    <property type="entry name" value="Glyoxalase_8"/>
</dbReference>
<accession>A0ABS1D809</accession>
<evidence type="ECO:0000313" key="3">
    <source>
        <dbReference type="Proteomes" id="UP001296873"/>
    </source>
</evidence>
<reference evidence="2 3" key="1">
    <citation type="journal article" date="2020" name="Microorganisms">
        <title>Osmotic Adaptation and Compatible Solute Biosynthesis of Phototrophic Bacteria as Revealed from Genome Analyses.</title>
        <authorList>
            <person name="Imhoff J.F."/>
            <person name="Rahn T."/>
            <person name="Kunzel S."/>
            <person name="Keller A."/>
            <person name="Neulinger S.C."/>
        </authorList>
    </citation>
    <scope>NUCLEOTIDE SEQUENCE [LARGE SCALE GENOMIC DNA]</scope>
    <source>
        <strain evidence="2 3">DSM 9895</strain>
    </source>
</reference>
<dbReference type="EMBL" id="NRRL01000001">
    <property type="protein sequence ID" value="MBK1666490.1"/>
    <property type="molecule type" value="Genomic_DNA"/>
</dbReference>